<evidence type="ECO:0000256" key="1">
    <source>
        <dbReference type="SAM" id="Phobius"/>
    </source>
</evidence>
<evidence type="ECO:0000313" key="2">
    <source>
        <dbReference type="EMBL" id="KQC31199.1"/>
    </source>
</evidence>
<organism evidence="2 3">
    <name type="scientific">Flagellimonas eckloniae</name>
    <dbReference type="NCBI Taxonomy" id="346185"/>
    <lineage>
        <taxon>Bacteria</taxon>
        <taxon>Pseudomonadati</taxon>
        <taxon>Bacteroidota</taxon>
        <taxon>Flavobacteriia</taxon>
        <taxon>Flavobacteriales</taxon>
        <taxon>Flavobacteriaceae</taxon>
        <taxon>Flagellimonas</taxon>
    </lineage>
</organism>
<dbReference type="PATRIC" id="fig|1547436.3.peg.3270"/>
<sequence>MRFLKNSFNFYLDASIHVALAVVCLMGATSILLNIPMNFFLIGFTFFGTVVCYNFIKYGVEAKKYLIVSNIYHKNIQVFSFLCFAGALYFWFGLDKKIWTAILVLVLISMLYAIPFLPKAKNLRSLGGFKIVTVALVWTGFTVLLPILEAQLPFNWDFWVTAMQRFILVLILLLPFEIRDLQWDEKDLKTLPQVLGVRKTKKLGVLLTLLFFALTFLKDDIPQIEYTMRLILCVVLVLLFLSKRNFKAKYLASFWVEGIPIFWYGLFLVGNRLF</sequence>
<reference evidence="2 3" key="1">
    <citation type="submission" date="2015-04" db="EMBL/GenBank/DDBJ databases">
        <title>Complete genome of flavobacterium.</title>
        <authorList>
            <person name="Kwon Y.M."/>
            <person name="Kim S.-J."/>
        </authorList>
    </citation>
    <scope>NUCLEOTIDE SEQUENCE [LARGE SCALE GENOMIC DNA]</scope>
    <source>
        <strain evidence="2 3">DK169</strain>
    </source>
</reference>
<keyword evidence="1" id="KW-1133">Transmembrane helix</keyword>
<proteinExistence type="predicted"/>
<comment type="caution">
    <text evidence="2">The sequence shown here is derived from an EMBL/GenBank/DDBJ whole genome shotgun (WGS) entry which is preliminary data.</text>
</comment>
<keyword evidence="1" id="KW-0812">Transmembrane</keyword>
<feature type="transmembrane region" description="Helical" evidence="1">
    <location>
        <begin position="250"/>
        <end position="269"/>
    </location>
</feature>
<dbReference type="OrthoDB" id="1467772at2"/>
<feature type="transmembrane region" description="Helical" evidence="1">
    <location>
        <begin position="129"/>
        <end position="147"/>
    </location>
</feature>
<keyword evidence="3" id="KW-1185">Reference proteome</keyword>
<feature type="transmembrane region" description="Helical" evidence="1">
    <location>
        <begin position="223"/>
        <end position="241"/>
    </location>
</feature>
<dbReference type="RefSeq" id="WP_055396966.1">
    <property type="nucleotide sequence ID" value="NZ_LCTZ01000002.1"/>
</dbReference>
<feature type="transmembrane region" description="Helical" evidence="1">
    <location>
        <begin position="39"/>
        <end position="56"/>
    </location>
</feature>
<evidence type="ECO:0000313" key="3">
    <source>
        <dbReference type="Proteomes" id="UP000050827"/>
    </source>
</evidence>
<feature type="transmembrane region" description="Helical" evidence="1">
    <location>
        <begin position="199"/>
        <end position="217"/>
    </location>
</feature>
<feature type="transmembrane region" description="Helical" evidence="1">
    <location>
        <begin position="98"/>
        <end position="117"/>
    </location>
</feature>
<gene>
    <name evidence="2" type="ORF">AAY42_15870</name>
</gene>
<keyword evidence="1" id="KW-0472">Membrane</keyword>
<accession>A0A0Q1BKK9</accession>
<dbReference type="EMBL" id="LCTZ01000002">
    <property type="protein sequence ID" value="KQC31199.1"/>
    <property type="molecule type" value="Genomic_DNA"/>
</dbReference>
<dbReference type="AlphaFoldDB" id="A0A0Q1BKK9"/>
<feature type="transmembrane region" description="Helical" evidence="1">
    <location>
        <begin position="159"/>
        <end position="178"/>
    </location>
</feature>
<dbReference type="STRING" id="346185.AAY42_15870"/>
<feature type="transmembrane region" description="Helical" evidence="1">
    <location>
        <begin position="12"/>
        <end position="33"/>
    </location>
</feature>
<evidence type="ECO:0008006" key="4">
    <source>
        <dbReference type="Google" id="ProtNLM"/>
    </source>
</evidence>
<name>A0A0Q1BKK9_9FLAO</name>
<feature type="transmembrane region" description="Helical" evidence="1">
    <location>
        <begin position="76"/>
        <end position="92"/>
    </location>
</feature>
<protein>
    <recommendedName>
        <fullName evidence="4">Prenyltransferase</fullName>
    </recommendedName>
</protein>
<dbReference type="Proteomes" id="UP000050827">
    <property type="component" value="Unassembled WGS sequence"/>
</dbReference>